<keyword evidence="2" id="KW-1185">Reference proteome</keyword>
<dbReference type="Proteomes" id="UP000186040">
    <property type="component" value="Unassembled WGS sequence"/>
</dbReference>
<dbReference type="EMBL" id="MKQR01000007">
    <property type="protein sequence ID" value="OLR94138.1"/>
    <property type="molecule type" value="Genomic_DNA"/>
</dbReference>
<organism evidence="1 2">
    <name type="scientific">Actinokineospora bangkokensis</name>
    <dbReference type="NCBI Taxonomy" id="1193682"/>
    <lineage>
        <taxon>Bacteria</taxon>
        <taxon>Bacillati</taxon>
        <taxon>Actinomycetota</taxon>
        <taxon>Actinomycetes</taxon>
        <taxon>Pseudonocardiales</taxon>
        <taxon>Pseudonocardiaceae</taxon>
        <taxon>Actinokineospora</taxon>
    </lineage>
</organism>
<evidence type="ECO:0000313" key="1">
    <source>
        <dbReference type="EMBL" id="OLR94138.1"/>
    </source>
</evidence>
<gene>
    <name evidence="1" type="ORF">BJP25_10005</name>
</gene>
<evidence type="ECO:0008006" key="3">
    <source>
        <dbReference type="Google" id="ProtNLM"/>
    </source>
</evidence>
<dbReference type="Pfam" id="PF13563">
    <property type="entry name" value="2_5_RNA_ligase2"/>
    <property type="match status" value="1"/>
</dbReference>
<dbReference type="Gene3D" id="3.90.1140.10">
    <property type="entry name" value="Cyclic phosphodiesterase"/>
    <property type="match status" value="1"/>
</dbReference>
<dbReference type="STRING" id="1193682.BJP25_10005"/>
<dbReference type="OrthoDB" id="9787070at2"/>
<dbReference type="SUPFAM" id="SSF55144">
    <property type="entry name" value="LigT-like"/>
    <property type="match status" value="1"/>
</dbReference>
<dbReference type="RefSeq" id="WP_075973520.1">
    <property type="nucleotide sequence ID" value="NZ_MKQR01000007.1"/>
</dbReference>
<reference evidence="1 2" key="1">
    <citation type="submission" date="2016-10" db="EMBL/GenBank/DDBJ databases">
        <title>The Draft Genome Sequence of Actinokineospora bangkokensis 44EHWT reveals the biosynthetic pathway of antifungal compounds Thailandins with unusual extender unit butylmalonyl-CoA.</title>
        <authorList>
            <person name="Greule A."/>
            <person name="Intra B."/>
            <person name="Flemming S."/>
            <person name="Rommel M.G."/>
            <person name="Panbangred W."/>
            <person name="Bechthold A."/>
        </authorList>
    </citation>
    <scope>NUCLEOTIDE SEQUENCE [LARGE SCALE GENOMIC DNA]</scope>
    <source>
        <strain evidence="1 2">44EHW</strain>
    </source>
</reference>
<evidence type="ECO:0000313" key="2">
    <source>
        <dbReference type="Proteomes" id="UP000186040"/>
    </source>
</evidence>
<comment type="caution">
    <text evidence="1">The sequence shown here is derived from an EMBL/GenBank/DDBJ whole genome shotgun (WGS) entry which is preliminary data.</text>
</comment>
<name>A0A1Q9LQ29_9PSEU</name>
<protein>
    <recommendedName>
        <fullName evidence="3">2'-5' RNA ligase</fullName>
    </recommendedName>
</protein>
<sequence>MTRHFSAFPLPDPVADHLAAALDALDVRPPLRRTPREQWHVTVGYYGAEDPHARLASLREKVAGLRAPRLRLRGSGTFASVALLVVRDSTGALEPLAEAADFAVGGHPAYSPHVTVATWSRREDRGPGERLAADLVDYSGPWWSPSALVLYASEDGRYTPVDQVGLRAPG</sequence>
<dbReference type="InterPro" id="IPR009097">
    <property type="entry name" value="Cyclic_Pdiesterase"/>
</dbReference>
<accession>A0A1Q9LQ29</accession>
<proteinExistence type="predicted"/>
<dbReference type="AlphaFoldDB" id="A0A1Q9LQ29"/>